<proteinExistence type="predicted"/>
<organism evidence="2 3">
    <name type="scientific">Candidatus Accumulibacter proximus</name>
    <dbReference type="NCBI Taxonomy" id="2954385"/>
    <lineage>
        <taxon>Bacteria</taxon>
        <taxon>Pseudomonadati</taxon>
        <taxon>Pseudomonadota</taxon>
        <taxon>Betaproteobacteria</taxon>
        <taxon>Candidatus Accumulibacter</taxon>
    </lineage>
</organism>
<dbReference type="InterPro" id="IPR027392">
    <property type="entry name" value="TF_Znf"/>
</dbReference>
<feature type="domain" description="Transcription factor zinc-finger" evidence="1">
    <location>
        <begin position="18"/>
        <end position="55"/>
    </location>
</feature>
<dbReference type="Pfam" id="PF13453">
    <property type="entry name" value="Zn_ribbon_TFIIB"/>
    <property type="match status" value="1"/>
</dbReference>
<gene>
    <name evidence="2" type="ORF">IPJ27_06405</name>
</gene>
<accession>A0A935PXN8</accession>
<protein>
    <submittedName>
        <fullName evidence="2">Zf-TFIIB domain-containing protein</fullName>
    </submittedName>
</protein>
<dbReference type="EMBL" id="JADJMH010000004">
    <property type="protein sequence ID" value="MBK7674419.1"/>
    <property type="molecule type" value="Genomic_DNA"/>
</dbReference>
<name>A0A935PXN8_9PROT</name>
<evidence type="ECO:0000313" key="3">
    <source>
        <dbReference type="Proteomes" id="UP000697998"/>
    </source>
</evidence>
<comment type="caution">
    <text evidence="2">The sequence shown here is derived from an EMBL/GenBank/DDBJ whole genome shotgun (WGS) entry which is preliminary data.</text>
</comment>
<evidence type="ECO:0000313" key="2">
    <source>
        <dbReference type="EMBL" id="MBK7674419.1"/>
    </source>
</evidence>
<evidence type="ECO:0000259" key="1">
    <source>
        <dbReference type="Pfam" id="PF13453"/>
    </source>
</evidence>
<reference evidence="2 3" key="1">
    <citation type="submission" date="2020-10" db="EMBL/GenBank/DDBJ databases">
        <title>Connecting structure to function with the recovery of over 1000 high-quality activated sludge metagenome-assembled genomes encoding full-length rRNA genes using long-read sequencing.</title>
        <authorList>
            <person name="Singleton C.M."/>
            <person name="Petriglieri F."/>
            <person name="Kristensen J.M."/>
            <person name="Kirkegaard R.H."/>
            <person name="Michaelsen T.Y."/>
            <person name="Andersen M.H."/>
            <person name="Karst S.M."/>
            <person name="Dueholm M.S."/>
            <person name="Nielsen P.H."/>
            <person name="Albertsen M."/>
        </authorList>
    </citation>
    <scope>NUCLEOTIDE SEQUENCE [LARGE SCALE GENOMIC DNA]</scope>
    <source>
        <strain evidence="2">EsbW_18-Q3-R4-48_BATAC.285</strain>
    </source>
</reference>
<sequence>MTNTSSPQPTRPTAGSPCPSCQAPMAVHHFKRQLNGEITLDICFACQGVWFDEHESAQLAPAGVLEIFRLLHQHLADLRQPWPGVLHCPRCREPLLNCLDSTRAGRFAYNRCPQRHGRFSAFAAFMIEKGFVRQLNGAEVEDLARQVQTIRCSGCGAPVDIRRDHVCTHCRSPIVILDPDAVQNALEDFGQKASRQAHVDPHAIADALIANERARKPPLAGQKRNGILEADLSDLVLGGIEAVWHLLKR</sequence>
<dbReference type="AlphaFoldDB" id="A0A935PXN8"/>
<dbReference type="Proteomes" id="UP000697998">
    <property type="component" value="Unassembled WGS sequence"/>
</dbReference>